<evidence type="ECO:0000313" key="2">
    <source>
        <dbReference type="Proteomes" id="UP001519887"/>
    </source>
</evidence>
<name>A0ABS7CB98_9BACL</name>
<keyword evidence="2" id="KW-1185">Reference proteome</keyword>
<reference evidence="1 2" key="1">
    <citation type="submission" date="2021-07" db="EMBL/GenBank/DDBJ databases">
        <title>Paenibacillus radiodurans sp. nov., isolated from the southeastern edge of Tengger Desert.</title>
        <authorList>
            <person name="Zhang G."/>
        </authorList>
    </citation>
    <scope>NUCLEOTIDE SEQUENCE [LARGE SCALE GENOMIC DNA]</scope>
    <source>
        <strain evidence="1 2">CCM 7311</strain>
    </source>
</reference>
<evidence type="ECO:0000313" key="1">
    <source>
        <dbReference type="EMBL" id="MBW7458193.1"/>
    </source>
</evidence>
<sequence>ATAVLGWFLGEASHLEHLAEACSKGSQRAASYLMKVTRRSGAVDFSQGDTKDIGVYSMLFNILPFTQGFCIRMMNDKGRDQVPA</sequence>
<protein>
    <submittedName>
        <fullName evidence="1">Uncharacterized protein</fullName>
    </submittedName>
</protein>
<gene>
    <name evidence="1" type="ORF">K0U00_29540</name>
</gene>
<dbReference type="EMBL" id="JAHZIK010001105">
    <property type="protein sequence ID" value="MBW7458193.1"/>
    <property type="molecule type" value="Genomic_DNA"/>
</dbReference>
<comment type="caution">
    <text evidence="1">The sequence shown here is derived from an EMBL/GenBank/DDBJ whole genome shotgun (WGS) entry which is preliminary data.</text>
</comment>
<dbReference type="Proteomes" id="UP001519887">
    <property type="component" value="Unassembled WGS sequence"/>
</dbReference>
<organism evidence="1 2">
    <name type="scientific">Paenibacillus sepulcri</name>
    <dbReference type="NCBI Taxonomy" id="359917"/>
    <lineage>
        <taxon>Bacteria</taxon>
        <taxon>Bacillati</taxon>
        <taxon>Bacillota</taxon>
        <taxon>Bacilli</taxon>
        <taxon>Bacillales</taxon>
        <taxon>Paenibacillaceae</taxon>
        <taxon>Paenibacillus</taxon>
    </lineage>
</organism>
<proteinExistence type="predicted"/>
<accession>A0ABS7CB98</accession>
<feature type="non-terminal residue" evidence="1">
    <location>
        <position position="1"/>
    </location>
</feature>